<dbReference type="OrthoDB" id="183656at2"/>
<dbReference type="Proteomes" id="UP000245802">
    <property type="component" value="Chromosome"/>
</dbReference>
<dbReference type="KEGG" id="gog:C1280_25810"/>
<keyword evidence="1" id="KW-0808">Transferase</keyword>
<reference evidence="1 2" key="1">
    <citation type="submission" date="2018-01" db="EMBL/GenBank/DDBJ databases">
        <title>G. obscuriglobus.</title>
        <authorList>
            <person name="Franke J."/>
            <person name="Blomberg W."/>
            <person name="Selmecki A."/>
        </authorList>
    </citation>
    <scope>NUCLEOTIDE SEQUENCE [LARGE SCALE GENOMIC DNA]</scope>
    <source>
        <strain evidence="1 2">DSM 5831</strain>
    </source>
</reference>
<gene>
    <name evidence="1" type="ORF">C1280_25810</name>
</gene>
<organism evidence="1 2">
    <name type="scientific">Gemmata obscuriglobus</name>
    <dbReference type="NCBI Taxonomy" id="114"/>
    <lineage>
        <taxon>Bacteria</taxon>
        <taxon>Pseudomonadati</taxon>
        <taxon>Planctomycetota</taxon>
        <taxon>Planctomycetia</taxon>
        <taxon>Gemmatales</taxon>
        <taxon>Gemmataceae</taxon>
        <taxon>Gemmata</taxon>
    </lineage>
</organism>
<sequence>MSQLRQLAKRLRIGKLTYRLVHAPRTFLKKCVREGPLNLWLARRGQTAMERAALRLPPAPEPLGADVPCVYFLTGAKFWYQTAFCGHSLRVRAGAPVRIVVIDDGTLRAEHAAALTRVLPGLEVRSADAVVRRLDEHLPASKYPTLRQRRLVYPHLRKLTDVHAGGTGWKLVLDSDMLFFRRPDVLLRWLAAPDRPCHMRDVESAYGYSPALMAELAGAPVPDRVNVGVCGLRSDGIDWDRLEHWCRALAEREGDHYLQEQALTAMLVAGTRCVEAPAAEYVVRPARPETERPTAALHHYVAESKAWYFRFGWRHARTNRGEV</sequence>
<dbReference type="EMBL" id="CP025958">
    <property type="protein sequence ID" value="AWM40082.1"/>
    <property type="molecule type" value="Genomic_DNA"/>
</dbReference>
<dbReference type="Gene3D" id="3.90.550.10">
    <property type="entry name" value="Spore Coat Polysaccharide Biosynthesis Protein SpsA, Chain A"/>
    <property type="match status" value="1"/>
</dbReference>
<dbReference type="InterPro" id="IPR029044">
    <property type="entry name" value="Nucleotide-diphossugar_trans"/>
</dbReference>
<proteinExistence type="predicted"/>
<protein>
    <submittedName>
        <fullName evidence="1">Glycosyl transferase</fullName>
    </submittedName>
</protein>
<dbReference type="GO" id="GO:0016740">
    <property type="term" value="F:transferase activity"/>
    <property type="evidence" value="ECO:0007669"/>
    <property type="project" value="UniProtKB-KW"/>
</dbReference>
<dbReference type="AlphaFoldDB" id="A0A2Z3H6U2"/>
<evidence type="ECO:0000313" key="1">
    <source>
        <dbReference type="EMBL" id="AWM40082.1"/>
    </source>
</evidence>
<keyword evidence="2" id="KW-1185">Reference proteome</keyword>
<evidence type="ECO:0000313" key="2">
    <source>
        <dbReference type="Proteomes" id="UP000245802"/>
    </source>
</evidence>
<dbReference type="RefSeq" id="WP_010034482.1">
    <property type="nucleotide sequence ID" value="NZ_CP025958.1"/>
</dbReference>
<name>A0A2Z3H6U2_9BACT</name>
<accession>A0A2Z3H6U2</accession>
<dbReference type="SUPFAM" id="SSF53448">
    <property type="entry name" value="Nucleotide-diphospho-sugar transferases"/>
    <property type="match status" value="1"/>
</dbReference>